<organism evidence="4 5">
    <name type="scientific">Methylobacterium frigidaeris</name>
    <dbReference type="NCBI Taxonomy" id="2038277"/>
    <lineage>
        <taxon>Bacteria</taxon>
        <taxon>Pseudomonadati</taxon>
        <taxon>Pseudomonadota</taxon>
        <taxon>Alphaproteobacteria</taxon>
        <taxon>Hyphomicrobiales</taxon>
        <taxon>Methylobacteriaceae</taxon>
        <taxon>Methylobacterium</taxon>
    </lineage>
</organism>
<dbReference type="GO" id="GO:0016020">
    <property type="term" value="C:membrane"/>
    <property type="evidence" value="ECO:0007669"/>
    <property type="project" value="UniProtKB-SubCell"/>
</dbReference>
<dbReference type="AlphaFoldDB" id="A0AA37M6K6"/>
<gene>
    <name evidence="4" type="ORF">MPEAHAMD_5144</name>
</gene>
<dbReference type="GO" id="GO:0005737">
    <property type="term" value="C:cytoplasm"/>
    <property type="evidence" value="ECO:0007669"/>
    <property type="project" value="TreeGrafter"/>
</dbReference>
<reference evidence="4" key="1">
    <citation type="journal article" date="2016" name="Front. Microbiol.">
        <title>Genome Sequence of the Piezophilic, Mesophilic Sulfate-Reducing Bacterium Desulfovibrio indicus J2T.</title>
        <authorList>
            <person name="Cao J."/>
            <person name="Maignien L."/>
            <person name="Shao Z."/>
            <person name="Alain K."/>
            <person name="Jebbar M."/>
        </authorList>
    </citation>
    <scope>NUCLEOTIDE SEQUENCE</scope>
    <source>
        <strain evidence="4">JCM 32048</strain>
    </source>
</reference>
<comment type="caution">
    <text evidence="4">The sequence shown here is derived from an EMBL/GenBank/DDBJ whole genome shotgun (WGS) entry which is preliminary data.</text>
</comment>
<keyword evidence="3" id="KW-1133">Transmembrane helix</keyword>
<dbReference type="Pfam" id="PF13704">
    <property type="entry name" value="Glyco_tranf_2_4"/>
    <property type="match status" value="1"/>
</dbReference>
<evidence type="ECO:0008006" key="6">
    <source>
        <dbReference type="Google" id="ProtNLM"/>
    </source>
</evidence>
<dbReference type="SUPFAM" id="SSF53448">
    <property type="entry name" value="Nucleotide-diphospho-sugar transferases"/>
    <property type="match status" value="1"/>
</dbReference>
<reference evidence="4" key="2">
    <citation type="submission" date="2021-08" db="EMBL/GenBank/DDBJ databases">
        <authorList>
            <person name="Tani A."/>
            <person name="Ola A."/>
            <person name="Ogura Y."/>
            <person name="Katsura K."/>
            <person name="Hayashi T."/>
        </authorList>
    </citation>
    <scope>NUCLEOTIDE SEQUENCE</scope>
    <source>
        <strain evidence="4">JCM 32048</strain>
    </source>
</reference>
<keyword evidence="2" id="KW-0812">Transmembrane</keyword>
<dbReference type="Proteomes" id="UP001055286">
    <property type="component" value="Unassembled WGS sequence"/>
</dbReference>
<dbReference type="PANTHER" id="PTHR21461">
    <property type="entry name" value="GLYCOSYLTRANSFERASE FAMILY 92 PROTEIN"/>
    <property type="match status" value="1"/>
</dbReference>
<comment type="subcellular location">
    <subcellularLocation>
        <location evidence="1">Membrane</location>
        <topology evidence="1">Single-pass membrane protein</topology>
    </subcellularLocation>
</comment>
<sequence>MTLEPTKQREHDRWLGRLLEARLARHIRKHPLYRALSVLGDGHGTPWPRRVRDRLAPILSADERPPDVSTVVAIAKNEGRYITEWIAYHLAIGFDRILIFSNDSTDDTDRVVSTISRREPRVSLIPWPSVPDSSPQITAYNHALSVVKTPWIIFLDIDEFLLPFADGSVRKFLDRVPDDVASVHINWRNFGSGGRTSSDYDFVTKTFFQGAELPWSNHSHFKTFARTHLATDVQIHDIGTSGGRKVLSDLEEFEMYVRGYGDRIVHDTIQINHYQCKTYEEFVRRMKRGDANFAGSGPRDHSRERFDILDRNEASDFKIRMFEAAFDAQYKRLTS</sequence>
<evidence type="ECO:0000256" key="3">
    <source>
        <dbReference type="ARBA" id="ARBA00022989"/>
    </source>
</evidence>
<evidence type="ECO:0000313" key="4">
    <source>
        <dbReference type="EMBL" id="GJD64958.1"/>
    </source>
</evidence>
<accession>A0AA37M6K6</accession>
<dbReference type="PANTHER" id="PTHR21461:SF69">
    <property type="entry name" value="GLYCOSYLTRANSFERASE FAMILY 92 PROTEIN"/>
    <property type="match status" value="1"/>
</dbReference>
<evidence type="ECO:0000256" key="2">
    <source>
        <dbReference type="ARBA" id="ARBA00022692"/>
    </source>
</evidence>
<dbReference type="InterPro" id="IPR029044">
    <property type="entry name" value="Nucleotide-diphossugar_trans"/>
</dbReference>
<dbReference type="Gene3D" id="3.90.550.10">
    <property type="entry name" value="Spore Coat Polysaccharide Biosynthesis Protein SpsA, Chain A"/>
    <property type="match status" value="1"/>
</dbReference>
<dbReference type="EMBL" id="BPQJ01000032">
    <property type="protein sequence ID" value="GJD64958.1"/>
    <property type="molecule type" value="Genomic_DNA"/>
</dbReference>
<evidence type="ECO:0000313" key="5">
    <source>
        <dbReference type="Proteomes" id="UP001055286"/>
    </source>
</evidence>
<keyword evidence="3" id="KW-0472">Membrane</keyword>
<evidence type="ECO:0000256" key="1">
    <source>
        <dbReference type="ARBA" id="ARBA00004167"/>
    </source>
</evidence>
<dbReference type="GO" id="GO:0016757">
    <property type="term" value="F:glycosyltransferase activity"/>
    <property type="evidence" value="ECO:0007669"/>
    <property type="project" value="TreeGrafter"/>
</dbReference>
<proteinExistence type="predicted"/>
<name>A0AA37M6K6_9HYPH</name>
<protein>
    <recommendedName>
        <fullName evidence="6">Glycosyl transferase</fullName>
    </recommendedName>
</protein>
<keyword evidence="5" id="KW-1185">Reference proteome</keyword>
<dbReference type="CDD" id="cd00761">
    <property type="entry name" value="Glyco_tranf_GTA_type"/>
    <property type="match status" value="1"/>
</dbReference>